<name>A0A3P5ZPT6_BRACM</name>
<evidence type="ECO:0000256" key="4">
    <source>
        <dbReference type="ARBA" id="ARBA00023242"/>
    </source>
</evidence>
<dbReference type="AlphaFoldDB" id="A0A3P5ZPT6"/>
<dbReference type="Pfam" id="PF02724">
    <property type="entry name" value="CDC45"/>
    <property type="match status" value="1"/>
</dbReference>
<comment type="subcellular location">
    <subcellularLocation>
        <location evidence="1">Nucleus</location>
    </subcellularLocation>
</comment>
<keyword evidence="3" id="KW-0235">DNA replication</keyword>
<keyword evidence="5" id="KW-0131">Cell cycle</keyword>
<proteinExistence type="inferred from homology"/>
<evidence type="ECO:0000256" key="5">
    <source>
        <dbReference type="ARBA" id="ARBA00023306"/>
    </source>
</evidence>
<dbReference type="Proteomes" id="UP000694005">
    <property type="component" value="Chromosome A03"/>
</dbReference>
<evidence type="ECO:0000313" key="7">
    <source>
        <dbReference type="EMBL" id="VDC82317.1"/>
    </source>
</evidence>
<dbReference type="PANTHER" id="PTHR10507:SF0">
    <property type="entry name" value="CELL DIVISION CONTROL PROTEIN 45 HOMOLOG"/>
    <property type="match status" value="1"/>
</dbReference>
<sequence length="91" mass="10122">MTSKAFKTRLKLVMKRMLCACASQQPGKILVVGVCGKPRLGAVRGNAFGNAFRKAAQKSRADYFYELFESSWIILDASAVNSFMIRLTENL</sequence>
<dbReference type="Gramene" id="A03p44280.2_BraZ1">
    <property type="protein sequence ID" value="A03p44280.2_BraZ1.CDS"/>
    <property type="gene ID" value="A03g44280.2_BraZ1"/>
</dbReference>
<protein>
    <submittedName>
        <fullName evidence="6">Uncharacterized protein</fullName>
    </submittedName>
</protein>
<evidence type="ECO:0000256" key="3">
    <source>
        <dbReference type="ARBA" id="ARBA00022705"/>
    </source>
</evidence>
<dbReference type="EMBL" id="LS974619">
    <property type="protein sequence ID" value="CAG7883085.1"/>
    <property type="molecule type" value="Genomic_DNA"/>
</dbReference>
<dbReference type="PANTHER" id="PTHR10507">
    <property type="entry name" value="CDC45-RELATED PROTEIN"/>
    <property type="match status" value="1"/>
</dbReference>
<evidence type="ECO:0000313" key="6">
    <source>
        <dbReference type="EMBL" id="CAG7883085.1"/>
    </source>
</evidence>
<dbReference type="InterPro" id="IPR003874">
    <property type="entry name" value="CDC45"/>
</dbReference>
<gene>
    <name evidence="7" type="ORF">BRAA03T13535Z</name>
    <name evidence="6" type="ORF">BRAPAZ1V2_A03P44280.2</name>
</gene>
<dbReference type="GO" id="GO:0005634">
    <property type="term" value="C:nucleus"/>
    <property type="evidence" value="ECO:0007669"/>
    <property type="project" value="UniProtKB-SubCell"/>
</dbReference>
<accession>A0A3P5ZPT6</accession>
<organism evidence="7">
    <name type="scientific">Brassica campestris</name>
    <name type="common">Field mustard</name>
    <dbReference type="NCBI Taxonomy" id="3711"/>
    <lineage>
        <taxon>Eukaryota</taxon>
        <taxon>Viridiplantae</taxon>
        <taxon>Streptophyta</taxon>
        <taxon>Embryophyta</taxon>
        <taxon>Tracheophyta</taxon>
        <taxon>Spermatophyta</taxon>
        <taxon>Magnoliopsida</taxon>
        <taxon>eudicotyledons</taxon>
        <taxon>Gunneridae</taxon>
        <taxon>Pentapetalae</taxon>
        <taxon>rosids</taxon>
        <taxon>malvids</taxon>
        <taxon>Brassicales</taxon>
        <taxon>Brassicaceae</taxon>
        <taxon>Brassiceae</taxon>
        <taxon>Brassica</taxon>
    </lineage>
</organism>
<comment type="similarity">
    <text evidence="2">Belongs to the CDC45 family.</text>
</comment>
<dbReference type="EMBL" id="LR031572">
    <property type="protein sequence ID" value="VDC82317.1"/>
    <property type="molecule type" value="Genomic_DNA"/>
</dbReference>
<evidence type="ECO:0000256" key="1">
    <source>
        <dbReference type="ARBA" id="ARBA00004123"/>
    </source>
</evidence>
<reference evidence="7" key="1">
    <citation type="submission" date="2018-11" db="EMBL/GenBank/DDBJ databases">
        <authorList>
            <consortium name="Genoscope - CEA"/>
            <person name="William W."/>
        </authorList>
    </citation>
    <scope>NUCLEOTIDE SEQUENCE</scope>
</reference>
<dbReference type="GO" id="GO:0006270">
    <property type="term" value="P:DNA replication initiation"/>
    <property type="evidence" value="ECO:0007669"/>
    <property type="project" value="InterPro"/>
</dbReference>
<evidence type="ECO:0000256" key="2">
    <source>
        <dbReference type="ARBA" id="ARBA00010727"/>
    </source>
</evidence>
<keyword evidence="4" id="KW-0539">Nucleus</keyword>